<evidence type="ECO:0000313" key="2">
    <source>
        <dbReference type="Proteomes" id="UP001162060"/>
    </source>
</evidence>
<reference evidence="1" key="1">
    <citation type="submission" date="2024-01" db="EMBL/GenBank/DDBJ databases">
        <authorList>
            <person name="Webb A."/>
        </authorList>
    </citation>
    <scope>NUCLEOTIDE SEQUENCE</scope>
    <source>
        <strain evidence="1">Pm1</strain>
    </source>
</reference>
<accession>A0AAV1V0W5</accession>
<name>A0AAV1V0W5_9STRA</name>
<gene>
    <name evidence="1" type="ORF">PM001_LOCUS25336</name>
</gene>
<evidence type="ECO:0000313" key="1">
    <source>
        <dbReference type="EMBL" id="CAK7940186.1"/>
    </source>
</evidence>
<dbReference type="EMBL" id="CAKLBY020000256">
    <property type="protein sequence ID" value="CAK7940186.1"/>
    <property type="molecule type" value="Genomic_DNA"/>
</dbReference>
<organism evidence="1 2">
    <name type="scientific">Peronospora matthiolae</name>
    <dbReference type="NCBI Taxonomy" id="2874970"/>
    <lineage>
        <taxon>Eukaryota</taxon>
        <taxon>Sar</taxon>
        <taxon>Stramenopiles</taxon>
        <taxon>Oomycota</taxon>
        <taxon>Peronosporomycetes</taxon>
        <taxon>Peronosporales</taxon>
        <taxon>Peronosporaceae</taxon>
        <taxon>Peronospora</taxon>
    </lineage>
</organism>
<sequence length="60" mass="6532">MGSVRRPDGYGGFSVSCDVRQDLTPVPPGHGNPSMLLKEAVPSLLHRARGVVMARWPLFD</sequence>
<proteinExistence type="predicted"/>
<protein>
    <submittedName>
        <fullName evidence="1">Uncharacterized protein</fullName>
    </submittedName>
</protein>
<comment type="caution">
    <text evidence="1">The sequence shown here is derived from an EMBL/GenBank/DDBJ whole genome shotgun (WGS) entry which is preliminary data.</text>
</comment>
<dbReference type="AlphaFoldDB" id="A0AAV1V0W5"/>
<dbReference type="Proteomes" id="UP001162060">
    <property type="component" value="Unassembled WGS sequence"/>
</dbReference>